<accession>A0A226I611</accession>
<sequence>MKNLFLTLILTTAFCNAQTAVYNKTKSAGNFKEYQTKEGQVLKIGDSLTIGYPLGKDFTFLTQGNQPVAAFLSNNKIKISNFKSVGSTNRGYKIYALFKGYGIPVYIDYESAVETGEVKNPFSL</sequence>
<keyword evidence="1" id="KW-0732">Signal</keyword>
<dbReference type="EMBL" id="MUHA01000006">
    <property type="protein sequence ID" value="OXB01716.1"/>
    <property type="molecule type" value="Genomic_DNA"/>
</dbReference>
<comment type="caution">
    <text evidence="2">The sequence shown here is derived from an EMBL/GenBank/DDBJ whole genome shotgun (WGS) entry which is preliminary data.</text>
</comment>
<keyword evidence="3" id="KW-1185">Reference proteome</keyword>
<evidence type="ECO:0000313" key="3">
    <source>
        <dbReference type="Proteomes" id="UP000198336"/>
    </source>
</evidence>
<feature type="signal peptide" evidence="1">
    <location>
        <begin position="1"/>
        <end position="17"/>
    </location>
</feature>
<evidence type="ECO:0000313" key="2">
    <source>
        <dbReference type="EMBL" id="OXB01716.1"/>
    </source>
</evidence>
<gene>
    <name evidence="2" type="ORF">B0A75_04555</name>
</gene>
<organism evidence="2 3">
    <name type="scientific">Flavobacterium oncorhynchi</name>
    <dbReference type="NCBI Taxonomy" id="728056"/>
    <lineage>
        <taxon>Bacteria</taxon>
        <taxon>Pseudomonadati</taxon>
        <taxon>Bacteroidota</taxon>
        <taxon>Flavobacteriia</taxon>
        <taxon>Flavobacteriales</taxon>
        <taxon>Flavobacteriaceae</taxon>
        <taxon>Flavobacterium</taxon>
    </lineage>
</organism>
<feature type="chain" id="PRO_5013098906" evidence="1">
    <location>
        <begin position="18"/>
        <end position="124"/>
    </location>
</feature>
<dbReference type="RefSeq" id="WP_089053109.1">
    <property type="nucleotide sequence ID" value="NZ_MUHA01000006.1"/>
</dbReference>
<dbReference type="AlphaFoldDB" id="A0A226I611"/>
<evidence type="ECO:0000256" key="1">
    <source>
        <dbReference type="SAM" id="SignalP"/>
    </source>
</evidence>
<proteinExistence type="predicted"/>
<dbReference type="Proteomes" id="UP000198336">
    <property type="component" value="Unassembled WGS sequence"/>
</dbReference>
<reference evidence="2 3" key="1">
    <citation type="submission" date="2016-11" db="EMBL/GenBank/DDBJ databases">
        <title>Whole genomes of Flavobacteriaceae.</title>
        <authorList>
            <person name="Stine C."/>
            <person name="Li C."/>
            <person name="Tadesse D."/>
        </authorList>
    </citation>
    <scope>NUCLEOTIDE SEQUENCE [LARGE SCALE GENOMIC DNA]</scope>
    <source>
        <strain evidence="2 3">CCUG 59446</strain>
    </source>
</reference>
<name>A0A226I611_9FLAO</name>
<protein>
    <submittedName>
        <fullName evidence="2">Uncharacterized protein</fullName>
    </submittedName>
</protein>